<keyword evidence="2" id="KW-1185">Reference proteome</keyword>
<evidence type="ECO:0008006" key="3">
    <source>
        <dbReference type="Google" id="ProtNLM"/>
    </source>
</evidence>
<protein>
    <recommendedName>
        <fullName evidence="3">F-box domain-containing protein</fullName>
    </recommendedName>
</protein>
<organism evidence="1 2">
    <name type="scientific">Psilocybe cyanescens</name>
    <dbReference type="NCBI Taxonomy" id="93625"/>
    <lineage>
        <taxon>Eukaryota</taxon>
        <taxon>Fungi</taxon>
        <taxon>Dikarya</taxon>
        <taxon>Basidiomycota</taxon>
        <taxon>Agaricomycotina</taxon>
        <taxon>Agaricomycetes</taxon>
        <taxon>Agaricomycetidae</taxon>
        <taxon>Agaricales</taxon>
        <taxon>Agaricineae</taxon>
        <taxon>Strophariaceae</taxon>
        <taxon>Psilocybe</taxon>
    </lineage>
</organism>
<evidence type="ECO:0000313" key="2">
    <source>
        <dbReference type="Proteomes" id="UP000283269"/>
    </source>
</evidence>
<dbReference type="SUPFAM" id="SSF52058">
    <property type="entry name" value="L domain-like"/>
    <property type="match status" value="1"/>
</dbReference>
<dbReference type="InParanoid" id="A0A409X9X7"/>
<dbReference type="Proteomes" id="UP000283269">
    <property type="component" value="Unassembled WGS sequence"/>
</dbReference>
<gene>
    <name evidence="1" type="ORF">CVT25_005798</name>
</gene>
<name>A0A409X9X7_PSICY</name>
<dbReference type="Gene3D" id="3.80.10.10">
    <property type="entry name" value="Ribonuclease Inhibitor"/>
    <property type="match status" value="1"/>
</dbReference>
<sequence>MATSDLPVELWLEVLSYLPRSALRKMIGVNRILFELALNDLYEEVRFISDDKGTMKTFKQLSHNSVSRRVRHLFIRPAFLPGMDEVRPVEDFRRKLERRVSSGMFYLKNLKTIPPSEPLNGGPQDSSYDVLNIARKAVKCCPNLREITIIVHDHVATSMFMSFLDSLWASDSIGPNLRKISIDTVVTKMPLFLKPLTKYAKVLSNLEEFNLSLSTSRYHHTATDWYHAIQALASLFTAFKQTFTSVSFASMVIADLGAIFEPLPRLPKLRKFEFSAITNRDTLPHPEGLSRFISIHQSSLEIFIIKPYSRHVSFHHSDDAYTIWLNQQEPPDSPKIYSFSQLVLPQLHTLDVGLRDLNRYSVDPNLSTRRLLPDLHQITPNLVKLVMTDVKLSTGRLTEILDSLTPEAGSPPKLEELSFACYVLSPHIFDILFKKMRKLKALTIQYDQISLSVNSNKFESWDNTSRFHNLRQFSDAMQARSYSQWNLRYLRLLKPSSCGRGHPSIADMKVAAVSFSRDLVMDAEFGYKPNSEVSSPRHDVHRAVLPQDVMDSMVDALADLAYDGHDPDARKALVQCLSVSRSFYSKARPRVFHSITRKEQILPCENWDFRRDDLFFEVFEGDLLRQFRPLATQVHEMTIVACFPTNAKMTLIDSWSSSQEELDKRRERIPHILDKLTSLDAFEIRADGFKPLIWSTLYLGMKFSIRKICHTTRILRFHNIWGFPLSLLGVCVNLKELSLSKITELQTGICKWDQKAFDNLEFLEIAEVGEELFSKAIVFRPAAFRKLIRLKVTLPSINQLSTILECSVDSLKILEIFSFENHFSFHPGTTSKLAALRTLRSLRLCSSATLTLPECFPPELMTFFIVGLADDSPSSLVDLSLELVIDTPDINVPDRQNILPLSWQKRWTKLDLILTGPNYPVLDTMNIKFIEHQSSPATKGSANLDGTTSHIKPNMYTLERQSLTWLRGYFEVALPRLHSSMVKMQLEYCILRAKDPTL</sequence>
<comment type="caution">
    <text evidence="1">The sequence shown here is derived from an EMBL/GenBank/DDBJ whole genome shotgun (WGS) entry which is preliminary data.</text>
</comment>
<dbReference type="InterPro" id="IPR036047">
    <property type="entry name" value="F-box-like_dom_sf"/>
</dbReference>
<accession>A0A409X9X7</accession>
<evidence type="ECO:0000313" key="1">
    <source>
        <dbReference type="EMBL" id="PPQ87613.1"/>
    </source>
</evidence>
<reference evidence="1 2" key="1">
    <citation type="journal article" date="2018" name="Evol. Lett.">
        <title>Horizontal gene cluster transfer increased hallucinogenic mushroom diversity.</title>
        <authorList>
            <person name="Reynolds H.T."/>
            <person name="Vijayakumar V."/>
            <person name="Gluck-Thaler E."/>
            <person name="Korotkin H.B."/>
            <person name="Matheny P.B."/>
            <person name="Slot J.C."/>
        </authorList>
    </citation>
    <scope>NUCLEOTIDE SEQUENCE [LARGE SCALE GENOMIC DNA]</scope>
    <source>
        <strain evidence="1 2">2631</strain>
    </source>
</reference>
<dbReference type="SUPFAM" id="SSF81383">
    <property type="entry name" value="F-box domain"/>
    <property type="match status" value="1"/>
</dbReference>
<dbReference type="InterPro" id="IPR032675">
    <property type="entry name" value="LRR_dom_sf"/>
</dbReference>
<dbReference type="OrthoDB" id="3049838at2759"/>
<proteinExistence type="predicted"/>
<dbReference type="AlphaFoldDB" id="A0A409X9X7"/>
<dbReference type="EMBL" id="NHYD01002241">
    <property type="protein sequence ID" value="PPQ87613.1"/>
    <property type="molecule type" value="Genomic_DNA"/>
</dbReference>